<reference evidence="5 6" key="1">
    <citation type="submission" date="2018-11" db="EMBL/GenBank/DDBJ databases">
        <title>Rufibacter latericius sp. nov., isolated from water in Baiyang Lake.</title>
        <authorList>
            <person name="Yang Y."/>
        </authorList>
    </citation>
    <scope>NUCLEOTIDE SEQUENCE [LARGE SCALE GENOMIC DNA]</scope>
    <source>
        <strain evidence="5 6">R-22-1c-1</strain>
    </source>
</reference>
<dbReference type="Gene3D" id="3.30.360.10">
    <property type="entry name" value="Dihydrodipicolinate Reductase, domain 2"/>
    <property type="match status" value="1"/>
</dbReference>
<dbReference type="InterPro" id="IPR051317">
    <property type="entry name" value="Gfo/Idh/MocA_oxidoreduct"/>
</dbReference>
<comment type="similarity">
    <text evidence="1">Belongs to the Gfo/Idh/MocA family.</text>
</comment>
<accession>A0A3M9N110</accession>
<feature type="domain" description="Gfo/Idh/MocA-like oxidoreductase C-terminal" evidence="4">
    <location>
        <begin position="143"/>
        <end position="355"/>
    </location>
</feature>
<dbReference type="InterPro" id="IPR036291">
    <property type="entry name" value="NAD(P)-bd_dom_sf"/>
</dbReference>
<dbReference type="GO" id="GO:0000166">
    <property type="term" value="F:nucleotide binding"/>
    <property type="evidence" value="ECO:0007669"/>
    <property type="project" value="InterPro"/>
</dbReference>
<name>A0A3M9N110_9BACT</name>
<sequence length="358" mass="40198">MTSETSKTINVGLIGFGMAGRIFHGPFIHQVEGLKLVRIRETREENIRIAQSRYPEAQITSRAEDILQDPAIDLVVVATPNSSHFSLAKQALNAGKHVVVEKPFTPTSAEAGELIQLARQKQRVLTVYQNRRWDSDFKTVQKVLQSGVLGNVVEYKAHFDRFRPALKGNTWKEEDAPGSGIVYDLGSHLIDQALVLFGLPQEISADVRIQRPHSPVLDKFEATLFYERLKVTLSAGLLVREVSPRYTLHGDQGSFLKYGLDVQEKALNDGFLPHLTPNWGIEPESIWGHLNTEFQGLHFTGKIESEPGHYRSFYENVYQAIIGKAELAVTPEQARNVIKVVEVIMQSSQEKRTVSFQA</sequence>
<gene>
    <name evidence="5" type="ORF">EFB08_02925</name>
</gene>
<comment type="caution">
    <text evidence="5">The sequence shown here is derived from an EMBL/GenBank/DDBJ whole genome shotgun (WGS) entry which is preliminary data.</text>
</comment>
<dbReference type="Proteomes" id="UP000272117">
    <property type="component" value="Unassembled WGS sequence"/>
</dbReference>
<proteinExistence type="inferred from homology"/>
<dbReference type="PANTHER" id="PTHR43708:SF5">
    <property type="entry name" value="CONSERVED EXPRESSED OXIDOREDUCTASE (EUROFUNG)-RELATED"/>
    <property type="match status" value="1"/>
</dbReference>
<organism evidence="5 6">
    <name type="scientific">Rufibacter latericius</name>
    <dbReference type="NCBI Taxonomy" id="2487040"/>
    <lineage>
        <taxon>Bacteria</taxon>
        <taxon>Pseudomonadati</taxon>
        <taxon>Bacteroidota</taxon>
        <taxon>Cytophagia</taxon>
        <taxon>Cytophagales</taxon>
        <taxon>Hymenobacteraceae</taxon>
        <taxon>Rufibacter</taxon>
    </lineage>
</organism>
<evidence type="ECO:0000259" key="4">
    <source>
        <dbReference type="Pfam" id="PF02894"/>
    </source>
</evidence>
<keyword evidence="6" id="KW-1185">Reference proteome</keyword>
<evidence type="ECO:0000313" key="5">
    <source>
        <dbReference type="EMBL" id="RNI31489.1"/>
    </source>
</evidence>
<evidence type="ECO:0000256" key="1">
    <source>
        <dbReference type="ARBA" id="ARBA00010928"/>
    </source>
</evidence>
<dbReference type="Gene3D" id="3.40.50.720">
    <property type="entry name" value="NAD(P)-binding Rossmann-like Domain"/>
    <property type="match status" value="1"/>
</dbReference>
<dbReference type="EMBL" id="RJJD01000001">
    <property type="protein sequence ID" value="RNI31489.1"/>
    <property type="molecule type" value="Genomic_DNA"/>
</dbReference>
<evidence type="ECO:0000256" key="2">
    <source>
        <dbReference type="ARBA" id="ARBA00023002"/>
    </source>
</evidence>
<dbReference type="PANTHER" id="PTHR43708">
    <property type="entry name" value="CONSERVED EXPRESSED OXIDOREDUCTASE (EUROFUNG)"/>
    <property type="match status" value="1"/>
</dbReference>
<dbReference type="NCBIfam" id="NF008607">
    <property type="entry name" value="PRK11579.1"/>
    <property type="match status" value="1"/>
</dbReference>
<evidence type="ECO:0000259" key="3">
    <source>
        <dbReference type="Pfam" id="PF01408"/>
    </source>
</evidence>
<dbReference type="OrthoDB" id="9815825at2"/>
<feature type="domain" description="Gfo/Idh/MocA-like oxidoreductase N-terminal" evidence="3">
    <location>
        <begin position="9"/>
        <end position="128"/>
    </location>
</feature>
<dbReference type="GO" id="GO:0016491">
    <property type="term" value="F:oxidoreductase activity"/>
    <property type="evidence" value="ECO:0007669"/>
    <property type="project" value="UniProtKB-KW"/>
</dbReference>
<dbReference type="Pfam" id="PF01408">
    <property type="entry name" value="GFO_IDH_MocA"/>
    <property type="match status" value="1"/>
</dbReference>
<evidence type="ECO:0000313" key="6">
    <source>
        <dbReference type="Proteomes" id="UP000272117"/>
    </source>
</evidence>
<dbReference type="RefSeq" id="WP_123125389.1">
    <property type="nucleotide sequence ID" value="NZ_RJJD01000001.1"/>
</dbReference>
<dbReference type="AlphaFoldDB" id="A0A3M9N110"/>
<protein>
    <submittedName>
        <fullName evidence="5">Oxidoreductase</fullName>
    </submittedName>
</protein>
<dbReference type="InterPro" id="IPR000683">
    <property type="entry name" value="Gfo/Idh/MocA-like_OxRdtase_N"/>
</dbReference>
<dbReference type="SUPFAM" id="SSF51735">
    <property type="entry name" value="NAD(P)-binding Rossmann-fold domains"/>
    <property type="match status" value="1"/>
</dbReference>
<dbReference type="Pfam" id="PF02894">
    <property type="entry name" value="GFO_IDH_MocA_C"/>
    <property type="match status" value="1"/>
</dbReference>
<dbReference type="InterPro" id="IPR004104">
    <property type="entry name" value="Gfo/Idh/MocA-like_OxRdtase_C"/>
</dbReference>
<keyword evidence="2" id="KW-0560">Oxidoreductase</keyword>